<feature type="non-terminal residue" evidence="6">
    <location>
        <position position="103"/>
    </location>
</feature>
<dbReference type="AlphaFoldDB" id="A0A7T8KJ40"/>
<keyword evidence="5" id="KW-0539">Nucleus</keyword>
<dbReference type="GO" id="GO:0008180">
    <property type="term" value="C:COP9 signalosome"/>
    <property type="evidence" value="ECO:0007669"/>
    <property type="project" value="UniProtKB-KW"/>
</dbReference>
<evidence type="ECO:0000256" key="5">
    <source>
        <dbReference type="ARBA" id="ARBA00023242"/>
    </source>
</evidence>
<feature type="non-terminal residue" evidence="6">
    <location>
        <position position="1"/>
    </location>
</feature>
<keyword evidence="3" id="KW-0963">Cytoplasm</keyword>
<keyword evidence="4" id="KW-0736">Signalosome</keyword>
<evidence type="ECO:0000256" key="3">
    <source>
        <dbReference type="ARBA" id="ARBA00022490"/>
    </source>
</evidence>
<organism evidence="6 7">
    <name type="scientific">Caligus rogercresseyi</name>
    <name type="common">Sea louse</name>
    <dbReference type="NCBI Taxonomy" id="217165"/>
    <lineage>
        <taxon>Eukaryota</taxon>
        <taxon>Metazoa</taxon>
        <taxon>Ecdysozoa</taxon>
        <taxon>Arthropoda</taxon>
        <taxon>Crustacea</taxon>
        <taxon>Multicrustacea</taxon>
        <taxon>Hexanauplia</taxon>
        <taxon>Copepoda</taxon>
        <taxon>Siphonostomatoida</taxon>
        <taxon>Caligidae</taxon>
        <taxon>Caligus</taxon>
    </lineage>
</organism>
<evidence type="ECO:0000313" key="6">
    <source>
        <dbReference type="EMBL" id="QQP56851.1"/>
    </source>
</evidence>
<reference evidence="7" key="1">
    <citation type="submission" date="2021-01" db="EMBL/GenBank/DDBJ databases">
        <title>Caligus Genome Assembly.</title>
        <authorList>
            <person name="Gallardo-Escarate C."/>
        </authorList>
    </citation>
    <scope>NUCLEOTIDE SEQUENCE [LARGE SCALE GENOMIC DNA]</scope>
</reference>
<gene>
    <name evidence="6" type="ORF">FKW44_001662</name>
</gene>
<dbReference type="Gene3D" id="1.25.40.570">
    <property type="match status" value="1"/>
</dbReference>
<keyword evidence="7" id="KW-1185">Reference proteome</keyword>
<comment type="subcellular location">
    <subcellularLocation>
        <location evidence="2">Cytoplasm</location>
    </subcellularLocation>
    <subcellularLocation>
        <location evidence="1">Nucleus</location>
    </subcellularLocation>
</comment>
<evidence type="ECO:0000313" key="7">
    <source>
        <dbReference type="Proteomes" id="UP000595437"/>
    </source>
</evidence>
<dbReference type="OrthoDB" id="422427at2759"/>
<evidence type="ECO:0000256" key="1">
    <source>
        <dbReference type="ARBA" id="ARBA00004123"/>
    </source>
</evidence>
<dbReference type="EMBL" id="CP045890">
    <property type="protein sequence ID" value="QQP56851.1"/>
    <property type="molecule type" value="Genomic_DNA"/>
</dbReference>
<evidence type="ECO:0000256" key="2">
    <source>
        <dbReference type="ARBA" id="ARBA00004496"/>
    </source>
</evidence>
<sequence length="103" mass="11473">FSGLARLYRLNFIASHCPCLRVEALHSALSHVSETYNVSMYQRLHKKLAETPPSCSSSSSPDLVPSSAPPLDTAWIEARNKKAALRLEKLDTDLKNYKSNSIK</sequence>
<dbReference type="GO" id="GO:0005737">
    <property type="term" value="C:cytoplasm"/>
    <property type="evidence" value="ECO:0007669"/>
    <property type="project" value="UniProtKB-SubCell"/>
</dbReference>
<accession>A0A7T8KJ40</accession>
<dbReference type="PANTHER" id="PTHR14145">
    <property type="entry name" value="26S PROTESOME SUBUNIT 6"/>
    <property type="match status" value="1"/>
</dbReference>
<dbReference type="PANTHER" id="PTHR14145:SF2">
    <property type="entry name" value="COP9 SIGNALOSOME COMPLEX SUBUNIT 1"/>
    <property type="match status" value="1"/>
</dbReference>
<proteinExistence type="predicted"/>
<dbReference type="Proteomes" id="UP000595437">
    <property type="component" value="Chromosome 1"/>
</dbReference>
<evidence type="ECO:0000256" key="4">
    <source>
        <dbReference type="ARBA" id="ARBA00022790"/>
    </source>
</evidence>
<dbReference type="InterPro" id="IPR019585">
    <property type="entry name" value="Rpn7/CSN1"/>
</dbReference>
<name>A0A7T8KJ40_CALRO</name>
<protein>
    <submittedName>
        <fullName evidence="6">Uncharacterized protein</fullName>
    </submittedName>
</protein>